<gene>
    <name evidence="1" type="ORF">EJ02DRAFT_351856</name>
</gene>
<keyword evidence="2" id="KW-1185">Reference proteome</keyword>
<accession>A0A6A5SHP7</accession>
<evidence type="ECO:0000313" key="2">
    <source>
        <dbReference type="Proteomes" id="UP000800038"/>
    </source>
</evidence>
<dbReference type="Proteomes" id="UP000800038">
    <property type="component" value="Unassembled WGS sequence"/>
</dbReference>
<organism evidence="1 2">
    <name type="scientific">Clathrospora elynae</name>
    <dbReference type="NCBI Taxonomy" id="706981"/>
    <lineage>
        <taxon>Eukaryota</taxon>
        <taxon>Fungi</taxon>
        <taxon>Dikarya</taxon>
        <taxon>Ascomycota</taxon>
        <taxon>Pezizomycotina</taxon>
        <taxon>Dothideomycetes</taxon>
        <taxon>Pleosporomycetidae</taxon>
        <taxon>Pleosporales</taxon>
        <taxon>Diademaceae</taxon>
        <taxon>Clathrospora</taxon>
    </lineage>
</organism>
<name>A0A6A5SHP7_9PLEO</name>
<dbReference type="AlphaFoldDB" id="A0A6A5SHP7"/>
<dbReference type="EMBL" id="ML976077">
    <property type="protein sequence ID" value="KAF1939623.1"/>
    <property type="molecule type" value="Genomic_DNA"/>
</dbReference>
<feature type="non-terminal residue" evidence="1">
    <location>
        <position position="1"/>
    </location>
</feature>
<dbReference type="OrthoDB" id="5423360at2759"/>
<protein>
    <submittedName>
        <fullName evidence="1">Uncharacterized protein</fullName>
    </submittedName>
</protein>
<dbReference type="Gene3D" id="3.90.1300.10">
    <property type="entry name" value="Amidase signature (AS) domain"/>
    <property type="match status" value="2"/>
</dbReference>
<dbReference type="InterPro" id="IPR036928">
    <property type="entry name" value="AS_sf"/>
</dbReference>
<reference evidence="1" key="1">
    <citation type="journal article" date="2020" name="Stud. Mycol.">
        <title>101 Dothideomycetes genomes: a test case for predicting lifestyles and emergence of pathogens.</title>
        <authorList>
            <person name="Haridas S."/>
            <person name="Albert R."/>
            <person name="Binder M."/>
            <person name="Bloem J."/>
            <person name="Labutti K."/>
            <person name="Salamov A."/>
            <person name="Andreopoulos B."/>
            <person name="Baker S."/>
            <person name="Barry K."/>
            <person name="Bills G."/>
            <person name="Bluhm B."/>
            <person name="Cannon C."/>
            <person name="Castanera R."/>
            <person name="Culley D."/>
            <person name="Daum C."/>
            <person name="Ezra D."/>
            <person name="Gonzalez J."/>
            <person name="Henrissat B."/>
            <person name="Kuo A."/>
            <person name="Liang C."/>
            <person name="Lipzen A."/>
            <person name="Lutzoni F."/>
            <person name="Magnuson J."/>
            <person name="Mondo S."/>
            <person name="Nolan M."/>
            <person name="Ohm R."/>
            <person name="Pangilinan J."/>
            <person name="Park H.-J."/>
            <person name="Ramirez L."/>
            <person name="Alfaro M."/>
            <person name="Sun H."/>
            <person name="Tritt A."/>
            <person name="Yoshinaga Y."/>
            <person name="Zwiers L.-H."/>
            <person name="Turgeon B."/>
            <person name="Goodwin S."/>
            <person name="Spatafora J."/>
            <person name="Crous P."/>
            <person name="Grigoriev I."/>
        </authorList>
    </citation>
    <scope>NUCLEOTIDE SEQUENCE</scope>
    <source>
        <strain evidence="1">CBS 161.51</strain>
    </source>
</reference>
<proteinExistence type="predicted"/>
<dbReference type="SUPFAM" id="SSF75304">
    <property type="entry name" value="Amidase signature (AS) enzymes"/>
    <property type="match status" value="1"/>
</dbReference>
<evidence type="ECO:0000313" key="1">
    <source>
        <dbReference type="EMBL" id="KAF1939623.1"/>
    </source>
</evidence>
<sequence>VGAVVIGKTKTTQFALGERPTADYIDQLAPFNPSGDGCQHPQGSSAGSGAGLASYEWLDTATASDTGGSLSIFLDANVSTVNMNASFNAYANTTEGLATYIGSAYSNITNYDQYRLLGKPFREQYIAKFGKAPYWNPQTCARWTRAATLPFSSYNTASERTRTFQTWFRNMPTPTCESTLVLYPIGPGTEDYRNIYASAPGAIFTAGLPGNQMSVLAALPDYTVPIGERTYLSRVTKSNETLPGTIGMVAAAGCDHMLMNLVSDLMDAAVITGQVKTGSRMY</sequence>